<evidence type="ECO:0000313" key="9">
    <source>
        <dbReference type="EMBL" id="TDF94114.1"/>
    </source>
</evidence>
<keyword evidence="5 8" id="KW-0812">Transmembrane</keyword>
<keyword evidence="6 8" id="KW-1133">Transmembrane helix</keyword>
<name>A0A4V2ZSR2_9BACL</name>
<evidence type="ECO:0000256" key="7">
    <source>
        <dbReference type="ARBA" id="ARBA00023136"/>
    </source>
</evidence>
<dbReference type="AlphaFoldDB" id="A0A4V2ZSR2"/>
<sequence length="368" mass="41230">MSKPLGHEQEIEEKELMYSIASMILSVGVLTLPRNIAATTRYSDGWMSIVLAGTIAVALVWILSTLAASFPKQSYFEFISRIASRPVGYMLTGLFSFSYLLFTAFELRSVADVTKHYLFDKTPIEFIGLAFMLVVIYAVYGSRVGLLRLNMLFFPIVGAVLTLSLLLNVGVVDVNHFKPMFVTDWKGIMKGAQASGFSFLGFEIVLMYAMLMKNPQRTVKAAVKGTMIPFATYIVLYIFTIGVLSYRNTAELAFPTVEFAKEAEVPGAFFERFESLFFTIWIMTIFNTTAMSLDVCMLSLKSIVPKASKMTKLLVLSPLIYLISFVPQDNSELNSFGTVISFFHFMCCIMLPAFIFIAAKWRKVKPDG</sequence>
<feature type="transmembrane region" description="Helical" evidence="8">
    <location>
        <begin position="192"/>
        <end position="211"/>
    </location>
</feature>
<evidence type="ECO:0000256" key="2">
    <source>
        <dbReference type="ARBA" id="ARBA00007998"/>
    </source>
</evidence>
<reference evidence="9 10" key="1">
    <citation type="submission" date="2019-03" db="EMBL/GenBank/DDBJ databases">
        <title>This is whole genome sequence of Paenibacillus sp MS74 strain.</title>
        <authorList>
            <person name="Trinh H.N."/>
        </authorList>
    </citation>
    <scope>NUCLEOTIDE SEQUENCE [LARGE SCALE GENOMIC DNA]</scope>
    <source>
        <strain evidence="9 10">MS74</strain>
    </source>
</reference>
<dbReference type="OrthoDB" id="2716906at2"/>
<feature type="transmembrane region" description="Helical" evidence="8">
    <location>
        <begin position="82"/>
        <end position="102"/>
    </location>
</feature>
<comment type="caution">
    <text evidence="9">The sequence shown here is derived from an EMBL/GenBank/DDBJ whole genome shotgun (WGS) entry which is preliminary data.</text>
</comment>
<dbReference type="GO" id="GO:0016020">
    <property type="term" value="C:membrane"/>
    <property type="evidence" value="ECO:0007669"/>
    <property type="project" value="UniProtKB-SubCell"/>
</dbReference>
<keyword evidence="7 8" id="KW-0472">Membrane</keyword>
<keyword evidence="10" id="KW-1185">Reference proteome</keyword>
<feature type="transmembrane region" description="Helical" evidence="8">
    <location>
        <begin position="152"/>
        <end position="172"/>
    </location>
</feature>
<feature type="transmembrane region" description="Helical" evidence="8">
    <location>
        <begin position="122"/>
        <end position="140"/>
    </location>
</feature>
<feature type="transmembrane region" description="Helical" evidence="8">
    <location>
        <begin position="223"/>
        <end position="246"/>
    </location>
</feature>
<dbReference type="InterPro" id="IPR004761">
    <property type="entry name" value="Spore_GerAB"/>
</dbReference>
<evidence type="ECO:0000256" key="3">
    <source>
        <dbReference type="ARBA" id="ARBA00022448"/>
    </source>
</evidence>
<dbReference type="GO" id="GO:0009847">
    <property type="term" value="P:spore germination"/>
    <property type="evidence" value="ECO:0007669"/>
    <property type="project" value="InterPro"/>
</dbReference>
<feature type="transmembrane region" description="Helical" evidence="8">
    <location>
        <begin position="339"/>
        <end position="359"/>
    </location>
</feature>
<accession>A0A4V2ZSR2</accession>
<evidence type="ECO:0000256" key="1">
    <source>
        <dbReference type="ARBA" id="ARBA00004141"/>
    </source>
</evidence>
<dbReference type="PANTHER" id="PTHR34975">
    <property type="entry name" value="SPORE GERMINATION PROTEIN A2"/>
    <property type="match status" value="1"/>
</dbReference>
<dbReference type="Gene3D" id="1.20.1740.10">
    <property type="entry name" value="Amino acid/polyamine transporter I"/>
    <property type="match status" value="1"/>
</dbReference>
<dbReference type="Proteomes" id="UP000295636">
    <property type="component" value="Unassembled WGS sequence"/>
</dbReference>
<dbReference type="Pfam" id="PF03845">
    <property type="entry name" value="Spore_permease"/>
    <property type="match status" value="1"/>
</dbReference>
<dbReference type="RefSeq" id="WP_133233231.1">
    <property type="nucleotide sequence ID" value="NZ_SMRT01000014.1"/>
</dbReference>
<gene>
    <name evidence="9" type="ORF">E1757_24810</name>
</gene>
<feature type="transmembrane region" description="Helical" evidence="8">
    <location>
        <begin position="276"/>
        <end position="298"/>
    </location>
</feature>
<feature type="transmembrane region" description="Helical" evidence="8">
    <location>
        <begin position="16"/>
        <end position="33"/>
    </location>
</feature>
<evidence type="ECO:0000313" key="10">
    <source>
        <dbReference type="Proteomes" id="UP000295636"/>
    </source>
</evidence>
<evidence type="ECO:0000256" key="6">
    <source>
        <dbReference type="ARBA" id="ARBA00022989"/>
    </source>
</evidence>
<protein>
    <submittedName>
        <fullName evidence="9">Spore gernimation protein</fullName>
    </submittedName>
</protein>
<evidence type="ECO:0000256" key="5">
    <source>
        <dbReference type="ARBA" id="ARBA00022692"/>
    </source>
</evidence>
<keyword evidence="3" id="KW-0813">Transport</keyword>
<dbReference type="PANTHER" id="PTHR34975:SF2">
    <property type="entry name" value="SPORE GERMINATION PROTEIN A2"/>
    <property type="match status" value="1"/>
</dbReference>
<organism evidence="9 10">
    <name type="scientific">Paenibacillus piri</name>
    <dbReference type="NCBI Taxonomy" id="2547395"/>
    <lineage>
        <taxon>Bacteria</taxon>
        <taxon>Bacillati</taxon>
        <taxon>Bacillota</taxon>
        <taxon>Bacilli</taxon>
        <taxon>Bacillales</taxon>
        <taxon>Paenibacillaceae</taxon>
        <taxon>Paenibacillus</taxon>
    </lineage>
</organism>
<keyword evidence="4" id="KW-0309">Germination</keyword>
<evidence type="ECO:0000256" key="4">
    <source>
        <dbReference type="ARBA" id="ARBA00022544"/>
    </source>
</evidence>
<feature type="transmembrane region" description="Helical" evidence="8">
    <location>
        <begin position="45"/>
        <end position="70"/>
    </location>
</feature>
<evidence type="ECO:0000256" key="8">
    <source>
        <dbReference type="SAM" id="Phobius"/>
    </source>
</evidence>
<dbReference type="EMBL" id="SMRT01000014">
    <property type="protein sequence ID" value="TDF94114.1"/>
    <property type="molecule type" value="Genomic_DNA"/>
</dbReference>
<dbReference type="NCBIfam" id="TIGR00912">
    <property type="entry name" value="2A0309"/>
    <property type="match status" value="1"/>
</dbReference>
<comment type="similarity">
    <text evidence="2">Belongs to the amino acid-polyamine-organocation (APC) superfamily. Spore germination protein (SGP) (TC 2.A.3.9) family.</text>
</comment>
<proteinExistence type="inferred from homology"/>
<comment type="subcellular location">
    <subcellularLocation>
        <location evidence="1">Membrane</location>
        <topology evidence="1">Multi-pass membrane protein</topology>
    </subcellularLocation>
</comment>
<feature type="transmembrane region" description="Helical" evidence="8">
    <location>
        <begin position="310"/>
        <end position="327"/>
    </location>
</feature>